<evidence type="ECO:0000313" key="3">
    <source>
        <dbReference type="EMBL" id="TEW31081.1"/>
    </source>
</evidence>
<evidence type="ECO:0000256" key="1">
    <source>
        <dbReference type="HAMAP-Rule" id="MF_01866"/>
    </source>
</evidence>
<reference evidence="3 4" key="1">
    <citation type="submission" date="2019-03" db="EMBL/GenBank/DDBJ databases">
        <title>Horizontal Gene Transfer Machinery in Histophilus somni.</title>
        <authorList>
            <person name="Mostafa Nazari M."/>
            <person name="Liljebjelke K."/>
        </authorList>
    </citation>
    <scope>NUCLEOTIDE SEQUENCE [LARGE SCALE GENOMIC DNA]</scope>
    <source>
        <strain evidence="3 4">UOC-EPH-KLM-04</strain>
    </source>
</reference>
<comment type="caution">
    <text evidence="3">The sequence shown here is derived from an EMBL/GenBank/DDBJ whole genome shotgun (WGS) entry which is preliminary data.</text>
</comment>
<accession>A0AAX2S3X7</accession>
<dbReference type="AlphaFoldDB" id="A0AAX2S3X7"/>
<dbReference type="SUPFAM" id="SSF160191">
    <property type="entry name" value="YcgL-like"/>
    <property type="match status" value="1"/>
</dbReference>
<evidence type="ECO:0000259" key="2">
    <source>
        <dbReference type="PROSITE" id="PS51648"/>
    </source>
</evidence>
<organism evidence="3 4">
    <name type="scientific">Histophilus somni</name>
    <name type="common">Haemophilus somnus</name>
    <dbReference type="NCBI Taxonomy" id="731"/>
    <lineage>
        <taxon>Bacteria</taxon>
        <taxon>Pseudomonadati</taxon>
        <taxon>Pseudomonadota</taxon>
        <taxon>Gammaproteobacteria</taxon>
        <taxon>Pasteurellales</taxon>
        <taxon>Pasteurellaceae</taxon>
        <taxon>Histophilus</taxon>
    </lineage>
</organism>
<feature type="domain" description="YcgL" evidence="2">
    <location>
        <begin position="1"/>
        <end position="85"/>
    </location>
</feature>
<dbReference type="Proteomes" id="UP000297565">
    <property type="component" value="Unassembled WGS sequence"/>
</dbReference>
<evidence type="ECO:0000313" key="4">
    <source>
        <dbReference type="Proteomes" id="UP000297565"/>
    </source>
</evidence>
<proteinExistence type="inferred from homology"/>
<name>A0AAX2S3X7_HISSO</name>
<dbReference type="RefSeq" id="WP_132994525.1">
    <property type="nucleotide sequence ID" value="NZ_CP042983.1"/>
</dbReference>
<dbReference type="Gene3D" id="3.10.510.20">
    <property type="entry name" value="YcgL domain"/>
    <property type="match status" value="1"/>
</dbReference>
<dbReference type="PROSITE" id="PS51648">
    <property type="entry name" value="YCGL"/>
    <property type="match status" value="1"/>
</dbReference>
<dbReference type="InterPro" id="IPR038068">
    <property type="entry name" value="YcgL-like_sf"/>
</dbReference>
<dbReference type="HAMAP" id="MF_01866">
    <property type="entry name" value="UPF0745"/>
    <property type="match status" value="1"/>
</dbReference>
<dbReference type="Pfam" id="PF05166">
    <property type="entry name" value="YcgL"/>
    <property type="match status" value="1"/>
</dbReference>
<dbReference type="PANTHER" id="PTHR38109">
    <property type="entry name" value="PROTEIN YCGL"/>
    <property type="match status" value="1"/>
</dbReference>
<sequence length="92" mass="10887">MLCAIYKTKRKEGMYLYIEKRGYFDSVPSSLLESFGKPIFVMLFNLAGQKSLINANNEDVQQQIKQNGFYLQMSKQQENLLEQERQYLKHNK</sequence>
<gene>
    <name evidence="3" type="ORF">E2R48_02650</name>
</gene>
<dbReference type="InterPro" id="IPR027354">
    <property type="entry name" value="YcgL_dom"/>
</dbReference>
<dbReference type="PANTHER" id="PTHR38109:SF1">
    <property type="entry name" value="PROTEIN YCGL"/>
    <property type="match status" value="1"/>
</dbReference>
<protein>
    <recommendedName>
        <fullName evidence="1">YcgL domain-containing protein E2R48_02650</fullName>
    </recommendedName>
</protein>
<dbReference type="EMBL" id="SNRV01000002">
    <property type="protein sequence ID" value="TEW31081.1"/>
    <property type="molecule type" value="Genomic_DNA"/>
</dbReference>